<dbReference type="InterPro" id="IPR050821">
    <property type="entry name" value="Cytosolic_carboxypeptidase"/>
</dbReference>
<dbReference type="GO" id="GO:0008270">
    <property type="term" value="F:zinc ion binding"/>
    <property type="evidence" value="ECO:0007669"/>
    <property type="project" value="InterPro"/>
</dbReference>
<dbReference type="Pfam" id="PF00246">
    <property type="entry name" value="Peptidase_M14"/>
    <property type="match status" value="1"/>
</dbReference>
<dbReference type="PROSITE" id="PS52035">
    <property type="entry name" value="PEPTIDASE_M14"/>
    <property type="match status" value="1"/>
</dbReference>
<dbReference type="Pfam" id="PF18027">
    <property type="entry name" value="Pepdidase_M14_N"/>
    <property type="match status" value="1"/>
</dbReference>
<feature type="active site" description="Proton donor/acceptor" evidence="3">
    <location>
        <position position="501"/>
    </location>
</feature>
<dbReference type="Gene3D" id="3.40.630.10">
    <property type="entry name" value="Zn peptidases"/>
    <property type="match status" value="1"/>
</dbReference>
<dbReference type="EMBL" id="MPUH01000076">
    <property type="protein sequence ID" value="OMJ91688.1"/>
    <property type="molecule type" value="Genomic_DNA"/>
</dbReference>
<evidence type="ECO:0000256" key="1">
    <source>
        <dbReference type="ARBA" id="ARBA00001947"/>
    </source>
</evidence>
<comment type="cofactor">
    <cofactor evidence="1">
        <name>Zn(2+)</name>
        <dbReference type="ChEBI" id="CHEBI:29105"/>
    </cofactor>
</comment>
<keyword evidence="4" id="KW-0175">Coiled coil</keyword>
<dbReference type="InterPro" id="IPR040626">
    <property type="entry name" value="Pepdidase_M14_N"/>
</dbReference>
<evidence type="ECO:0000256" key="4">
    <source>
        <dbReference type="SAM" id="Coils"/>
    </source>
</evidence>
<feature type="coiled-coil region" evidence="4">
    <location>
        <begin position="548"/>
        <end position="575"/>
    </location>
</feature>
<protein>
    <recommendedName>
        <fullName evidence="5">Peptidase M14 domain-containing protein</fullName>
    </recommendedName>
</protein>
<evidence type="ECO:0000256" key="2">
    <source>
        <dbReference type="ARBA" id="ARBA00005988"/>
    </source>
</evidence>
<comment type="caution">
    <text evidence="6">The sequence shown here is derived from an EMBL/GenBank/DDBJ whole genome shotgun (WGS) entry which is preliminary data.</text>
</comment>
<evidence type="ECO:0000256" key="3">
    <source>
        <dbReference type="PROSITE-ProRule" id="PRU01379"/>
    </source>
</evidence>
<reference evidence="6 7" key="1">
    <citation type="submission" date="2016-11" db="EMBL/GenBank/DDBJ databases">
        <title>The macronuclear genome of Stentor coeruleus: a giant cell with tiny introns.</title>
        <authorList>
            <person name="Slabodnick M."/>
            <person name="Ruby J.G."/>
            <person name="Reiff S.B."/>
            <person name="Swart E.C."/>
            <person name="Gosai S."/>
            <person name="Prabakaran S."/>
            <person name="Witkowska E."/>
            <person name="Larue G.E."/>
            <person name="Fisher S."/>
            <person name="Freeman R.M."/>
            <person name="Gunawardena J."/>
            <person name="Chu W."/>
            <person name="Stover N.A."/>
            <person name="Gregory B.D."/>
            <person name="Nowacki M."/>
            <person name="Derisi J."/>
            <person name="Roy S.W."/>
            <person name="Marshall W.F."/>
            <person name="Sood P."/>
        </authorList>
    </citation>
    <scope>NUCLEOTIDE SEQUENCE [LARGE SCALE GENOMIC DNA]</scope>
    <source>
        <strain evidence="6">WM001</strain>
    </source>
</reference>
<dbReference type="AlphaFoldDB" id="A0A1R2CRS5"/>
<proteinExistence type="inferred from homology"/>
<dbReference type="PANTHER" id="PTHR12756">
    <property type="entry name" value="CYTOSOLIC CARBOXYPEPTIDASE"/>
    <property type="match status" value="1"/>
</dbReference>
<feature type="domain" description="Peptidase M14" evidence="5">
    <location>
        <begin position="271"/>
        <end position="537"/>
    </location>
</feature>
<comment type="similarity">
    <text evidence="2 3">Belongs to the peptidase M14 family.</text>
</comment>
<dbReference type="GO" id="GO:0006508">
    <property type="term" value="P:proteolysis"/>
    <property type="evidence" value="ECO:0007669"/>
    <property type="project" value="InterPro"/>
</dbReference>
<evidence type="ECO:0000259" key="5">
    <source>
        <dbReference type="PROSITE" id="PS52035"/>
    </source>
</evidence>
<name>A0A1R2CRS5_9CILI</name>
<dbReference type="OrthoDB" id="10253041at2759"/>
<keyword evidence="7" id="KW-1185">Reference proteome</keyword>
<dbReference type="SUPFAM" id="SSF53187">
    <property type="entry name" value="Zn-dependent exopeptidases"/>
    <property type="match status" value="1"/>
</dbReference>
<sequence length="599" mass="69616">MEQYELGNYKTLESFYRPFRNEKSSDNCDDTMPAPMPLNYTDKRFEGNLAKTGTSIPMLSFTPEFIEEVEEYESITVPSEDILEESLRRECEKILSQDTLMNRLIYDSIDPSPFSQNENTPTTSDLPPFYPTPAPEDLTLVFESRFESGNLRRVIQIREKEYDLILKPDYNTRGNTQWYYFSISNTRAGFEYRMNIINMIKPDSLYNYGMKPCVYSKIEAEQCKRGWRREGLDICYYQNNIKKKAGGNYYTLTFTIVTKHDNDTVYIAHCYPYTYTDLCKYLNRLMSDSKKRNKIRRKTLCQTIAGNSCDILTITNFTCDENCKNRKGVVVFARVHPGESNSSWMMKGLIDFLTGPTLDAKIIRDNFIFKIVPMLNPDGVINGNYRCGLAGVDLNRCWTDPSPKIHPTIFYAKAMLKQFIEETEVVLVCDMHGHSRKKNIFMYGCTSRGTVKEQVFPKLLETNSEIFSFADCDFGIQKSKEATARIVIYKELGVVNSYTIESSFCGADFGKYRDFHFNPLHLQEFGKDFCDTLLDFCDPNQNKVRSITEELESMRQEEDEEIEIIEEIIEEENGKKKRRKKKQIIRKKPATALKLKKIL</sequence>
<evidence type="ECO:0000313" key="7">
    <source>
        <dbReference type="Proteomes" id="UP000187209"/>
    </source>
</evidence>
<dbReference type="GO" id="GO:0004181">
    <property type="term" value="F:metallocarboxypeptidase activity"/>
    <property type="evidence" value="ECO:0007669"/>
    <property type="project" value="InterPro"/>
</dbReference>
<dbReference type="PANTHER" id="PTHR12756:SF45">
    <property type="entry name" value="CYTOSOLIC CARBOXYPEPTIDASE NNA1"/>
    <property type="match status" value="1"/>
</dbReference>
<dbReference type="InterPro" id="IPR000834">
    <property type="entry name" value="Peptidase_M14"/>
</dbReference>
<dbReference type="Proteomes" id="UP000187209">
    <property type="component" value="Unassembled WGS sequence"/>
</dbReference>
<organism evidence="6 7">
    <name type="scientific">Stentor coeruleus</name>
    <dbReference type="NCBI Taxonomy" id="5963"/>
    <lineage>
        <taxon>Eukaryota</taxon>
        <taxon>Sar</taxon>
        <taxon>Alveolata</taxon>
        <taxon>Ciliophora</taxon>
        <taxon>Postciliodesmatophora</taxon>
        <taxon>Heterotrichea</taxon>
        <taxon>Heterotrichida</taxon>
        <taxon>Stentoridae</taxon>
        <taxon>Stentor</taxon>
    </lineage>
</organism>
<accession>A0A1R2CRS5</accession>
<gene>
    <name evidence="6" type="ORF">SteCoe_5716</name>
</gene>
<evidence type="ECO:0000313" key="6">
    <source>
        <dbReference type="EMBL" id="OMJ91688.1"/>
    </source>
</evidence>
<dbReference type="Gene3D" id="2.60.40.3120">
    <property type="match status" value="1"/>
</dbReference>